<dbReference type="STRING" id="1841481.ENSSLDP00000004628"/>
<proteinExistence type="predicted"/>
<dbReference type="GeneTree" id="ENSGT00510000050415"/>
<keyword evidence="5" id="KW-0833">Ubl conjugation pathway</keyword>
<evidence type="ECO:0000256" key="4">
    <source>
        <dbReference type="ARBA" id="ARBA00022771"/>
    </source>
</evidence>
<evidence type="ECO:0000313" key="10">
    <source>
        <dbReference type="Proteomes" id="UP000261360"/>
    </source>
</evidence>
<keyword evidence="1" id="KW-0808">Transferase</keyword>
<feature type="domain" description="RING-type" evidence="8">
    <location>
        <begin position="70"/>
        <end position="288"/>
    </location>
</feature>
<organism evidence="9 10">
    <name type="scientific">Seriola lalandi dorsalis</name>
    <dbReference type="NCBI Taxonomy" id="1841481"/>
    <lineage>
        <taxon>Eukaryota</taxon>
        <taxon>Metazoa</taxon>
        <taxon>Chordata</taxon>
        <taxon>Craniata</taxon>
        <taxon>Vertebrata</taxon>
        <taxon>Euteleostomi</taxon>
        <taxon>Actinopterygii</taxon>
        <taxon>Neopterygii</taxon>
        <taxon>Teleostei</taxon>
        <taxon>Neoteleostei</taxon>
        <taxon>Acanthomorphata</taxon>
        <taxon>Carangaria</taxon>
        <taxon>Carangiformes</taxon>
        <taxon>Carangidae</taxon>
        <taxon>Seriola</taxon>
    </lineage>
</organism>
<dbReference type="GO" id="GO:0016740">
    <property type="term" value="F:transferase activity"/>
    <property type="evidence" value="ECO:0007669"/>
    <property type="project" value="UniProtKB-KW"/>
</dbReference>
<keyword evidence="2" id="KW-0479">Metal-binding</keyword>
<keyword evidence="3" id="KW-0677">Repeat</keyword>
<protein>
    <submittedName>
        <fullName evidence="9">Probable E3 ubiquitin-protein ligase ARI8</fullName>
    </submittedName>
</protein>
<reference evidence="9" key="1">
    <citation type="submission" date="2025-08" db="UniProtKB">
        <authorList>
            <consortium name="Ensembl"/>
        </authorList>
    </citation>
    <scope>IDENTIFICATION</scope>
</reference>
<dbReference type="Proteomes" id="UP000261360">
    <property type="component" value="Unplaced"/>
</dbReference>
<keyword evidence="4" id="KW-0863">Zinc-finger</keyword>
<dbReference type="PROSITE" id="PS51873">
    <property type="entry name" value="TRIAD"/>
    <property type="match status" value="1"/>
</dbReference>
<dbReference type="Ensembl" id="ENSSLDT00000004780.1">
    <property type="protein sequence ID" value="ENSSLDP00000004628.1"/>
    <property type="gene ID" value="ENSSLDG00000003650.1"/>
</dbReference>
<dbReference type="CDD" id="cd20336">
    <property type="entry name" value="Rcat_RBR"/>
    <property type="match status" value="1"/>
</dbReference>
<evidence type="ECO:0000256" key="1">
    <source>
        <dbReference type="ARBA" id="ARBA00022679"/>
    </source>
</evidence>
<name>A0A3B4WUE1_SERLL</name>
<reference evidence="9" key="2">
    <citation type="submission" date="2025-09" db="UniProtKB">
        <authorList>
            <consortium name="Ensembl"/>
        </authorList>
    </citation>
    <scope>IDENTIFICATION</scope>
</reference>
<dbReference type="AlphaFoldDB" id="A0A3B4WUE1"/>
<dbReference type="GO" id="GO:0008270">
    <property type="term" value="F:zinc ion binding"/>
    <property type="evidence" value="ECO:0007669"/>
    <property type="project" value="UniProtKB-KW"/>
</dbReference>
<evidence type="ECO:0000256" key="2">
    <source>
        <dbReference type="ARBA" id="ARBA00022723"/>
    </source>
</evidence>
<keyword evidence="10" id="KW-1185">Reference proteome</keyword>
<keyword evidence="6" id="KW-0862">Zinc</keyword>
<evidence type="ECO:0000259" key="8">
    <source>
        <dbReference type="PROSITE" id="PS51873"/>
    </source>
</evidence>
<feature type="region of interest" description="Disordered" evidence="7">
    <location>
        <begin position="15"/>
        <end position="37"/>
    </location>
</feature>
<evidence type="ECO:0000256" key="5">
    <source>
        <dbReference type="ARBA" id="ARBA00022786"/>
    </source>
</evidence>
<sequence length="301" mass="34094">MGCVLSTLLPCCCSDSDEDDDEGTAPSGPRGNYTAGQQRVTIQPRYQNAGRQQQEKCYDPKDSTLRFVNRKDELDCELQTLTFRALMSCGHAVTPMSLSAWCRRLLDKGACKFICGMHGCNVEWPYEEVCKMALLTPSEREYFEKKMFLNCPGCKSLVMREDHTDMSVQCTVCTENKGRTYAFCWQCLRECEAGIQLRDRCENDGCENTQLTTLRICPDITFRDVRGVTGCPSIRACPKCGELVEHDNTNCKNIVCPRCKVEFCFVCLKRTVHCLKTSKHYIQCSSGVAPRQTSIPAWNRK</sequence>
<evidence type="ECO:0000256" key="3">
    <source>
        <dbReference type="ARBA" id="ARBA00022737"/>
    </source>
</evidence>
<evidence type="ECO:0000256" key="6">
    <source>
        <dbReference type="ARBA" id="ARBA00022833"/>
    </source>
</evidence>
<accession>A0A3B4WUE1</accession>
<dbReference type="SUPFAM" id="SSF57850">
    <property type="entry name" value="RING/U-box"/>
    <property type="match status" value="1"/>
</dbReference>
<dbReference type="InterPro" id="IPR044066">
    <property type="entry name" value="TRIAD_supradom"/>
</dbReference>
<evidence type="ECO:0000256" key="7">
    <source>
        <dbReference type="SAM" id="MobiDB-lite"/>
    </source>
</evidence>
<evidence type="ECO:0000313" key="9">
    <source>
        <dbReference type="Ensembl" id="ENSSLDP00000004628.1"/>
    </source>
</evidence>